<dbReference type="Proteomes" id="UP000490821">
    <property type="component" value="Unassembled WGS sequence"/>
</dbReference>
<accession>A0A829ZCA9</accession>
<proteinExistence type="predicted"/>
<evidence type="ECO:0000313" key="1">
    <source>
        <dbReference type="EMBL" id="GFI41028.1"/>
    </source>
</evidence>
<protein>
    <submittedName>
        <fullName evidence="1">Uncharacterized protein</fullName>
    </submittedName>
</protein>
<organism evidence="1 2">
    <name type="scientific">Thomasclavelia cocleata</name>
    <dbReference type="NCBI Taxonomy" id="69824"/>
    <lineage>
        <taxon>Bacteria</taxon>
        <taxon>Bacillati</taxon>
        <taxon>Bacillota</taxon>
        <taxon>Erysipelotrichia</taxon>
        <taxon>Erysipelotrichales</taxon>
        <taxon>Coprobacillaceae</taxon>
        <taxon>Thomasclavelia</taxon>
    </lineage>
</organism>
<dbReference type="AlphaFoldDB" id="A0A829ZCA9"/>
<name>A0A829ZCA9_9FIRM</name>
<comment type="caution">
    <text evidence="1">The sequence shown here is derived from an EMBL/GenBank/DDBJ whole genome shotgun (WGS) entry which is preliminary data.</text>
</comment>
<sequence length="37" mass="4556">MDKNFNTSYVVIKHTENFRWLKSNHRFNTSYVVIKHT</sequence>
<gene>
    <name evidence="1" type="ORF">IMSAGC017_01068</name>
</gene>
<evidence type="ECO:0000313" key="2">
    <source>
        <dbReference type="Proteomes" id="UP000490821"/>
    </source>
</evidence>
<dbReference type="EMBL" id="BLMI01000127">
    <property type="protein sequence ID" value="GFI41028.1"/>
    <property type="molecule type" value="Genomic_DNA"/>
</dbReference>
<reference evidence="1 2" key="1">
    <citation type="journal article" date="2020" name="Microbiome">
        <title>Single-cell genomics of uncultured bacteria reveals dietary fiber responders in the mouse gut microbiota.</title>
        <authorList>
            <person name="Chijiiwa R."/>
            <person name="Hosokawa M."/>
            <person name="Kogawa M."/>
            <person name="Nishikawa Y."/>
            <person name="Ide K."/>
            <person name="Sakanashi C."/>
            <person name="Takahashi K."/>
            <person name="Takeyama H."/>
        </authorList>
    </citation>
    <scope>NUCLEOTIDE SEQUENCE [LARGE SCALE GENOMIC DNA]</scope>
    <source>
        <strain evidence="1">IMSAGC_017</strain>
    </source>
</reference>